<evidence type="ECO:0000313" key="2">
    <source>
        <dbReference type="EMBL" id="CAE8717299.1"/>
    </source>
</evidence>
<comment type="caution">
    <text evidence="2">The sequence shown here is derived from an EMBL/GenBank/DDBJ whole genome shotgun (WGS) entry which is preliminary data.</text>
</comment>
<organism evidence="2 3">
    <name type="scientific">Polarella glacialis</name>
    <name type="common">Dinoflagellate</name>
    <dbReference type="NCBI Taxonomy" id="89957"/>
    <lineage>
        <taxon>Eukaryota</taxon>
        <taxon>Sar</taxon>
        <taxon>Alveolata</taxon>
        <taxon>Dinophyceae</taxon>
        <taxon>Suessiales</taxon>
        <taxon>Suessiaceae</taxon>
        <taxon>Polarella</taxon>
    </lineage>
</organism>
<dbReference type="Proteomes" id="UP000626109">
    <property type="component" value="Unassembled WGS sequence"/>
</dbReference>
<evidence type="ECO:0000313" key="1">
    <source>
        <dbReference type="EMBL" id="CAE8593468.1"/>
    </source>
</evidence>
<sequence>MLPLPDLCVLQTPNTVPDRLERVSCTLQNQRVCSFSIDDEDINLGQGPLFHQAANSADQNWSGGSASALIHTSGLLPRSAIWKIDCKTWRLFVRNGSMDHV</sequence>
<accession>A0A813KZS4</accession>
<dbReference type="EMBL" id="CAJNNW010033138">
    <property type="protein sequence ID" value="CAE8717299.1"/>
    <property type="molecule type" value="Genomic_DNA"/>
</dbReference>
<name>A0A813KZS4_POLGL</name>
<dbReference type="AlphaFoldDB" id="A0A813KZS4"/>
<dbReference type="Proteomes" id="UP000654075">
    <property type="component" value="Unassembled WGS sequence"/>
</dbReference>
<evidence type="ECO:0000313" key="3">
    <source>
        <dbReference type="Proteomes" id="UP000626109"/>
    </source>
</evidence>
<proteinExistence type="predicted"/>
<evidence type="ECO:0000313" key="4">
    <source>
        <dbReference type="Proteomes" id="UP000654075"/>
    </source>
</evidence>
<reference evidence="2" key="1">
    <citation type="submission" date="2021-02" db="EMBL/GenBank/DDBJ databases">
        <authorList>
            <person name="Dougan E. K."/>
            <person name="Rhodes N."/>
            <person name="Thang M."/>
            <person name="Chan C."/>
        </authorList>
    </citation>
    <scope>NUCLEOTIDE SEQUENCE</scope>
</reference>
<gene>
    <name evidence="1" type="ORF">PGLA1383_LOCUS12061</name>
    <name evidence="2" type="ORF">PGLA2088_LOCUS39476</name>
</gene>
<keyword evidence="4" id="KW-1185">Reference proteome</keyword>
<dbReference type="EMBL" id="CAJNNV010006365">
    <property type="protein sequence ID" value="CAE8593468.1"/>
    <property type="molecule type" value="Genomic_DNA"/>
</dbReference>
<protein>
    <submittedName>
        <fullName evidence="2">Uncharacterized protein</fullName>
    </submittedName>
</protein>